<dbReference type="SUPFAM" id="SSF52317">
    <property type="entry name" value="Class I glutamine amidotransferase-like"/>
    <property type="match status" value="1"/>
</dbReference>
<evidence type="ECO:0000256" key="2">
    <source>
        <dbReference type="ARBA" id="ARBA00023125"/>
    </source>
</evidence>
<dbReference type="EMBL" id="JAPMOU010000044">
    <property type="protein sequence ID" value="MDE1464862.1"/>
    <property type="molecule type" value="Genomic_DNA"/>
</dbReference>
<evidence type="ECO:0000313" key="5">
    <source>
        <dbReference type="EMBL" id="MDE1464862.1"/>
    </source>
</evidence>
<dbReference type="InterPro" id="IPR002818">
    <property type="entry name" value="DJ-1/PfpI"/>
</dbReference>
<organism evidence="5 6">
    <name type="scientific">Spartinivicinus poritis</name>
    <dbReference type="NCBI Taxonomy" id="2994640"/>
    <lineage>
        <taxon>Bacteria</taxon>
        <taxon>Pseudomonadati</taxon>
        <taxon>Pseudomonadota</taxon>
        <taxon>Gammaproteobacteria</taxon>
        <taxon>Oceanospirillales</taxon>
        <taxon>Zooshikellaceae</taxon>
        <taxon>Spartinivicinus</taxon>
    </lineage>
</organism>
<evidence type="ECO:0000313" key="6">
    <source>
        <dbReference type="Proteomes" id="UP001528823"/>
    </source>
</evidence>
<dbReference type="Gene3D" id="1.10.10.60">
    <property type="entry name" value="Homeodomain-like"/>
    <property type="match status" value="1"/>
</dbReference>
<gene>
    <name evidence="5" type="ORF">ORQ98_23140</name>
</gene>
<dbReference type="CDD" id="cd03137">
    <property type="entry name" value="GATase1_AraC_1"/>
    <property type="match status" value="1"/>
</dbReference>
<dbReference type="PROSITE" id="PS01124">
    <property type="entry name" value="HTH_ARAC_FAMILY_2"/>
    <property type="match status" value="1"/>
</dbReference>
<evidence type="ECO:0000256" key="1">
    <source>
        <dbReference type="ARBA" id="ARBA00023015"/>
    </source>
</evidence>
<accession>A0ABT5UH87</accession>
<keyword evidence="3" id="KW-0804">Transcription</keyword>
<dbReference type="InterPro" id="IPR009057">
    <property type="entry name" value="Homeodomain-like_sf"/>
</dbReference>
<protein>
    <submittedName>
        <fullName evidence="5">Helix-turn-helix domain-containing protein</fullName>
    </submittedName>
</protein>
<dbReference type="Proteomes" id="UP001528823">
    <property type="component" value="Unassembled WGS sequence"/>
</dbReference>
<sequence length="316" mass="35751">MMSEMHKVAILAYQGLATFEFGCAIELFGLPRPEYDQWYKAEVVTFDKPLIAATGGIVVSAKPVTSLSSYHSLIIPGWPTQERGVAELIKQQLVNFYRRGGRIISFCSGAFLLAELGLLDGRCATTHWRYAELFQQRYPQVNYQDNVLYMFDGQIGCSAGSAAGIDLGIEVIRQDFGHEVANQVARRLVVSPHRGGGQAQYVETPVLKHHSQFSATLDWAIEHLHQPLEVNDLADQAHMSRRSFDRHFRQALGMSAKEWINRQRLTLAQKQLEKGAASVEQIAIRVGFGNAMNLRHYFRKYLGLSPTQYQRQFFNQ</sequence>
<keyword evidence="6" id="KW-1185">Reference proteome</keyword>
<dbReference type="InterPro" id="IPR029062">
    <property type="entry name" value="Class_I_gatase-like"/>
</dbReference>
<evidence type="ECO:0000256" key="3">
    <source>
        <dbReference type="ARBA" id="ARBA00023163"/>
    </source>
</evidence>
<name>A0ABT5UH87_9GAMM</name>
<dbReference type="PANTHER" id="PTHR43130">
    <property type="entry name" value="ARAC-FAMILY TRANSCRIPTIONAL REGULATOR"/>
    <property type="match status" value="1"/>
</dbReference>
<dbReference type="Gene3D" id="3.40.50.880">
    <property type="match status" value="1"/>
</dbReference>
<dbReference type="PANTHER" id="PTHR43130:SF3">
    <property type="entry name" value="HTH-TYPE TRANSCRIPTIONAL REGULATOR RV1931C"/>
    <property type="match status" value="1"/>
</dbReference>
<dbReference type="Pfam" id="PF12833">
    <property type="entry name" value="HTH_18"/>
    <property type="match status" value="1"/>
</dbReference>
<reference evidence="5 6" key="1">
    <citation type="submission" date="2022-11" db="EMBL/GenBank/DDBJ databases">
        <title>Spartinivicinus poritis sp. nov., isolated from scleractinian coral Porites lutea.</title>
        <authorList>
            <person name="Zhang G."/>
            <person name="Cai L."/>
            <person name="Wei Q."/>
        </authorList>
    </citation>
    <scope>NUCLEOTIDE SEQUENCE [LARGE SCALE GENOMIC DNA]</scope>
    <source>
        <strain evidence="5 6">A2-2</strain>
    </source>
</reference>
<feature type="domain" description="HTH araC/xylS-type" evidence="4">
    <location>
        <begin position="214"/>
        <end position="312"/>
    </location>
</feature>
<dbReference type="InterPro" id="IPR018060">
    <property type="entry name" value="HTH_AraC"/>
</dbReference>
<dbReference type="Pfam" id="PF01965">
    <property type="entry name" value="DJ-1_PfpI"/>
    <property type="match status" value="1"/>
</dbReference>
<comment type="caution">
    <text evidence="5">The sequence shown here is derived from an EMBL/GenBank/DDBJ whole genome shotgun (WGS) entry which is preliminary data.</text>
</comment>
<dbReference type="SMART" id="SM00342">
    <property type="entry name" value="HTH_ARAC"/>
    <property type="match status" value="1"/>
</dbReference>
<dbReference type="PROSITE" id="PS00041">
    <property type="entry name" value="HTH_ARAC_FAMILY_1"/>
    <property type="match status" value="1"/>
</dbReference>
<dbReference type="RefSeq" id="WP_274691170.1">
    <property type="nucleotide sequence ID" value="NZ_JAPMOU010000044.1"/>
</dbReference>
<keyword evidence="2" id="KW-0238">DNA-binding</keyword>
<dbReference type="SUPFAM" id="SSF46689">
    <property type="entry name" value="Homeodomain-like"/>
    <property type="match status" value="2"/>
</dbReference>
<dbReference type="InterPro" id="IPR018062">
    <property type="entry name" value="HTH_AraC-typ_CS"/>
</dbReference>
<evidence type="ECO:0000259" key="4">
    <source>
        <dbReference type="PROSITE" id="PS01124"/>
    </source>
</evidence>
<keyword evidence="1" id="KW-0805">Transcription regulation</keyword>
<proteinExistence type="predicted"/>
<dbReference type="InterPro" id="IPR052158">
    <property type="entry name" value="INH-QAR"/>
</dbReference>